<keyword evidence="2 4" id="KW-0863">Zinc-finger</keyword>
<evidence type="ECO:0000313" key="7">
    <source>
        <dbReference type="EMBL" id="PNH04861.1"/>
    </source>
</evidence>
<dbReference type="Proteomes" id="UP000236333">
    <property type="component" value="Unassembled WGS sequence"/>
</dbReference>
<keyword evidence="8" id="KW-1185">Reference proteome</keyword>
<evidence type="ECO:0000256" key="5">
    <source>
        <dbReference type="SAM" id="MobiDB-lite"/>
    </source>
</evidence>
<proteinExistence type="predicted"/>
<keyword evidence="3" id="KW-0862">Zinc</keyword>
<protein>
    <recommendedName>
        <fullName evidence="6">RING-type domain-containing protein</fullName>
    </recommendedName>
</protein>
<sequence length="414" mass="42586">MAFTLAEKPHEWSPFHERPCTLDDLSADPLSSPGASGDCLAGDAAAAAGPGPLLAAVASLLCVVVLLWASSGAVKRVRRWLPLRARSRWAGLGAYVDEYAVEEEEAALRATEPRQPEACHAQAALDDGGDLCAICLNAIELEDLAIIKSPPARAAAAVADPQGCEHAYCVNCILQWAACKEAAWCPQCKHPFNYLYCHRQLDGTLSDAPVEESVCLLKRATWFVEHVKTLEKGKAVSGAMAAADDEVQPEWADPYYFQDEEDDGYDDEEEIEKYYFSSAAGAARVVLGNRRMGENGFMRSGRLYARPAPNSNAAASNAGGGGSGNIGKAGKGRAGGGSKAADAAAASAGAGGSGAGGSGGSGAGGSGAGGSGAGPSGPRAAAPAAGASQAARAPGRRAKRNARRAVVDYDDDDY</sequence>
<feature type="compositionally biased region" description="Low complexity" evidence="5">
    <location>
        <begin position="376"/>
        <end position="393"/>
    </location>
</feature>
<feature type="compositionally biased region" description="Gly residues" evidence="5">
    <location>
        <begin position="349"/>
        <end position="375"/>
    </location>
</feature>
<dbReference type="SUPFAM" id="SSF57850">
    <property type="entry name" value="RING/U-box"/>
    <property type="match status" value="1"/>
</dbReference>
<evidence type="ECO:0000259" key="6">
    <source>
        <dbReference type="PROSITE" id="PS50089"/>
    </source>
</evidence>
<evidence type="ECO:0000256" key="1">
    <source>
        <dbReference type="ARBA" id="ARBA00022723"/>
    </source>
</evidence>
<dbReference type="InterPro" id="IPR001841">
    <property type="entry name" value="Znf_RING"/>
</dbReference>
<comment type="caution">
    <text evidence="7">The sequence shown here is derived from an EMBL/GenBank/DDBJ whole genome shotgun (WGS) entry which is preliminary data.</text>
</comment>
<dbReference type="PANTHER" id="PTHR47361">
    <property type="entry name" value="RING/U-BOX SUPERFAMILY PROTEIN"/>
    <property type="match status" value="1"/>
</dbReference>
<dbReference type="OrthoDB" id="1935339at2759"/>
<evidence type="ECO:0000256" key="4">
    <source>
        <dbReference type="PROSITE-ProRule" id="PRU00175"/>
    </source>
</evidence>
<dbReference type="InterPro" id="IPR013083">
    <property type="entry name" value="Znf_RING/FYVE/PHD"/>
</dbReference>
<dbReference type="Gene3D" id="3.30.40.10">
    <property type="entry name" value="Zinc/RING finger domain, C3HC4 (zinc finger)"/>
    <property type="match status" value="1"/>
</dbReference>
<feature type="domain" description="RING-type" evidence="6">
    <location>
        <begin position="132"/>
        <end position="189"/>
    </location>
</feature>
<feature type="region of interest" description="Disordered" evidence="5">
    <location>
        <begin position="344"/>
        <end position="414"/>
    </location>
</feature>
<reference evidence="7 8" key="1">
    <citation type="journal article" date="2017" name="Mol. Biol. Evol.">
        <title>The 4-celled Tetrabaena socialis nuclear genome reveals the essential components for genetic control of cell number at the origin of multicellularity in the volvocine lineage.</title>
        <authorList>
            <person name="Featherston J."/>
            <person name="Arakaki Y."/>
            <person name="Hanschen E.R."/>
            <person name="Ferris P.J."/>
            <person name="Michod R.E."/>
            <person name="Olson B.J.S.C."/>
            <person name="Nozaki H."/>
            <person name="Durand P.M."/>
        </authorList>
    </citation>
    <scope>NUCLEOTIDE SEQUENCE [LARGE SCALE GENOMIC DNA]</scope>
    <source>
        <strain evidence="7 8">NIES-571</strain>
    </source>
</reference>
<dbReference type="AlphaFoldDB" id="A0A2J7ZX58"/>
<evidence type="ECO:0000256" key="3">
    <source>
        <dbReference type="ARBA" id="ARBA00022833"/>
    </source>
</evidence>
<evidence type="ECO:0000256" key="2">
    <source>
        <dbReference type="ARBA" id="ARBA00022771"/>
    </source>
</evidence>
<dbReference type="PROSITE" id="PS50089">
    <property type="entry name" value="ZF_RING_2"/>
    <property type="match status" value="1"/>
</dbReference>
<gene>
    <name evidence="7" type="ORF">TSOC_008946</name>
</gene>
<dbReference type="Pfam" id="PF00097">
    <property type="entry name" value="zf-C3HC4"/>
    <property type="match status" value="1"/>
</dbReference>
<name>A0A2J7ZX58_9CHLO</name>
<keyword evidence="1" id="KW-0479">Metal-binding</keyword>
<organism evidence="7 8">
    <name type="scientific">Tetrabaena socialis</name>
    <dbReference type="NCBI Taxonomy" id="47790"/>
    <lineage>
        <taxon>Eukaryota</taxon>
        <taxon>Viridiplantae</taxon>
        <taxon>Chlorophyta</taxon>
        <taxon>core chlorophytes</taxon>
        <taxon>Chlorophyceae</taxon>
        <taxon>CS clade</taxon>
        <taxon>Chlamydomonadales</taxon>
        <taxon>Tetrabaenaceae</taxon>
        <taxon>Tetrabaena</taxon>
    </lineage>
</organism>
<dbReference type="EMBL" id="PGGS01000353">
    <property type="protein sequence ID" value="PNH04861.1"/>
    <property type="molecule type" value="Genomic_DNA"/>
</dbReference>
<dbReference type="PROSITE" id="PS00518">
    <property type="entry name" value="ZF_RING_1"/>
    <property type="match status" value="1"/>
</dbReference>
<dbReference type="InterPro" id="IPR017907">
    <property type="entry name" value="Znf_RING_CS"/>
</dbReference>
<dbReference type="GO" id="GO:0008270">
    <property type="term" value="F:zinc ion binding"/>
    <property type="evidence" value="ECO:0007669"/>
    <property type="project" value="UniProtKB-KW"/>
</dbReference>
<dbReference type="InterPro" id="IPR018957">
    <property type="entry name" value="Znf_C3HC4_RING-type"/>
</dbReference>
<evidence type="ECO:0000313" key="8">
    <source>
        <dbReference type="Proteomes" id="UP000236333"/>
    </source>
</evidence>
<dbReference type="PANTHER" id="PTHR47361:SF4">
    <property type="entry name" value="RING_U-BOX SUPERFAMILY PROTEIN"/>
    <property type="match status" value="1"/>
</dbReference>
<feature type="compositionally biased region" description="Basic residues" evidence="5">
    <location>
        <begin position="394"/>
        <end position="403"/>
    </location>
</feature>
<accession>A0A2J7ZX58</accession>